<evidence type="ECO:0000313" key="3">
    <source>
        <dbReference type="Proteomes" id="UP000735302"/>
    </source>
</evidence>
<accession>A0AAV4DRI9</accession>
<sequence length="86" mass="9518">MPRPLRVSESDPPGHTIAPDERAWGTGEPGPGSHSIGPATSRYRPGRDQQTPAAACQVDRRFQQKRLAKNSMESKKKNPKTMARRP</sequence>
<feature type="compositionally biased region" description="Basic residues" evidence="1">
    <location>
        <begin position="77"/>
        <end position="86"/>
    </location>
</feature>
<feature type="region of interest" description="Disordered" evidence="1">
    <location>
        <begin position="1"/>
        <end position="86"/>
    </location>
</feature>
<name>A0AAV4DRI9_9GAST</name>
<dbReference type="Proteomes" id="UP000735302">
    <property type="component" value="Unassembled WGS sequence"/>
</dbReference>
<keyword evidence="3" id="KW-1185">Reference proteome</keyword>
<organism evidence="2 3">
    <name type="scientific">Plakobranchus ocellatus</name>
    <dbReference type="NCBI Taxonomy" id="259542"/>
    <lineage>
        <taxon>Eukaryota</taxon>
        <taxon>Metazoa</taxon>
        <taxon>Spiralia</taxon>
        <taxon>Lophotrochozoa</taxon>
        <taxon>Mollusca</taxon>
        <taxon>Gastropoda</taxon>
        <taxon>Heterobranchia</taxon>
        <taxon>Euthyneura</taxon>
        <taxon>Panpulmonata</taxon>
        <taxon>Sacoglossa</taxon>
        <taxon>Placobranchoidea</taxon>
        <taxon>Plakobranchidae</taxon>
        <taxon>Plakobranchus</taxon>
    </lineage>
</organism>
<comment type="caution">
    <text evidence="2">The sequence shown here is derived from an EMBL/GenBank/DDBJ whole genome shotgun (WGS) entry which is preliminary data.</text>
</comment>
<reference evidence="2 3" key="1">
    <citation type="journal article" date="2021" name="Elife">
        <title>Chloroplast acquisition without the gene transfer in kleptoplastic sea slugs, Plakobranchus ocellatus.</title>
        <authorList>
            <person name="Maeda T."/>
            <person name="Takahashi S."/>
            <person name="Yoshida T."/>
            <person name="Shimamura S."/>
            <person name="Takaki Y."/>
            <person name="Nagai Y."/>
            <person name="Toyoda A."/>
            <person name="Suzuki Y."/>
            <person name="Arimoto A."/>
            <person name="Ishii H."/>
            <person name="Satoh N."/>
            <person name="Nishiyama T."/>
            <person name="Hasebe M."/>
            <person name="Maruyama T."/>
            <person name="Minagawa J."/>
            <person name="Obokata J."/>
            <person name="Shigenobu S."/>
        </authorList>
    </citation>
    <scope>NUCLEOTIDE SEQUENCE [LARGE SCALE GENOMIC DNA]</scope>
</reference>
<dbReference type="AlphaFoldDB" id="A0AAV4DRI9"/>
<dbReference type="EMBL" id="BLXT01008200">
    <property type="protein sequence ID" value="GFO46634.1"/>
    <property type="molecule type" value="Genomic_DNA"/>
</dbReference>
<evidence type="ECO:0000313" key="2">
    <source>
        <dbReference type="EMBL" id="GFO46634.1"/>
    </source>
</evidence>
<gene>
    <name evidence="2" type="ORF">PoB_007313900</name>
</gene>
<evidence type="ECO:0000256" key="1">
    <source>
        <dbReference type="SAM" id="MobiDB-lite"/>
    </source>
</evidence>
<protein>
    <submittedName>
        <fullName evidence="2">Uncharacterized protein</fullName>
    </submittedName>
</protein>
<proteinExistence type="predicted"/>